<keyword evidence="8" id="KW-0503">Monooxygenase</keyword>
<reference evidence="14 15" key="1">
    <citation type="journal article" date="2018" name="Front. Microbiol.">
        <title>Prospects for Fungal Bioremediation of Acidic Radioactive Waste Sites: Characterization and Genome Sequence of Rhodotorula taiwanensis MD1149.</title>
        <authorList>
            <person name="Tkavc R."/>
            <person name="Matrosova V.Y."/>
            <person name="Grichenko O.E."/>
            <person name="Gostincar C."/>
            <person name="Volpe R.P."/>
            <person name="Klimenkova P."/>
            <person name="Gaidamakova E.K."/>
            <person name="Zhou C.E."/>
            <person name="Stewart B.J."/>
            <person name="Lyman M.G."/>
            <person name="Malfatti S.A."/>
            <person name="Rubinfeld B."/>
            <person name="Courtot M."/>
            <person name="Singh J."/>
            <person name="Dalgard C.L."/>
            <person name="Hamilton T."/>
            <person name="Frey K.G."/>
            <person name="Gunde-Cimerman N."/>
            <person name="Dugan L."/>
            <person name="Daly M.J."/>
        </authorList>
    </citation>
    <scope>NUCLEOTIDE SEQUENCE [LARGE SCALE GENOMIC DNA]</scope>
    <source>
        <strain evidence="14 15">MD1149</strain>
    </source>
</reference>
<evidence type="ECO:0000256" key="5">
    <source>
        <dbReference type="ARBA" id="ARBA00022729"/>
    </source>
</evidence>
<evidence type="ECO:0000256" key="2">
    <source>
        <dbReference type="ARBA" id="ARBA00004613"/>
    </source>
</evidence>
<evidence type="ECO:0000256" key="6">
    <source>
        <dbReference type="ARBA" id="ARBA00023002"/>
    </source>
</evidence>
<proteinExistence type="inferred from homology"/>
<evidence type="ECO:0000256" key="9">
    <source>
        <dbReference type="ARBA" id="ARBA00023157"/>
    </source>
</evidence>
<evidence type="ECO:0000256" key="11">
    <source>
        <dbReference type="ARBA" id="ARBA00046340"/>
    </source>
</evidence>
<keyword evidence="6" id="KW-0560">Oxidoreductase</keyword>
<keyword evidence="10" id="KW-0325">Glycoprotein</keyword>
<name>A0A2S5B329_9BASI</name>
<dbReference type="GO" id="GO:0005576">
    <property type="term" value="C:extracellular region"/>
    <property type="evidence" value="ECO:0007669"/>
    <property type="project" value="UniProtKB-SubCell"/>
</dbReference>
<keyword evidence="15" id="KW-1185">Reference proteome</keyword>
<keyword evidence="5 13" id="KW-0732">Signal</keyword>
<comment type="cofactor">
    <cofactor evidence="1">
        <name>Cu(2+)</name>
        <dbReference type="ChEBI" id="CHEBI:29036"/>
    </cofactor>
</comment>
<dbReference type="Pfam" id="PF22810">
    <property type="entry name" value="LPMO_AA14"/>
    <property type="match status" value="1"/>
</dbReference>
<feature type="chain" id="PRO_5015555104" evidence="13">
    <location>
        <begin position="23"/>
        <end position="438"/>
    </location>
</feature>
<protein>
    <submittedName>
        <fullName evidence="14">Uncharacterized protein</fullName>
    </submittedName>
</protein>
<dbReference type="AlphaFoldDB" id="A0A2S5B329"/>
<feature type="compositionally biased region" description="Low complexity" evidence="12">
    <location>
        <begin position="337"/>
        <end position="367"/>
    </location>
</feature>
<keyword evidence="4" id="KW-0479">Metal-binding</keyword>
<organism evidence="14 15">
    <name type="scientific">Rhodotorula taiwanensis</name>
    <dbReference type="NCBI Taxonomy" id="741276"/>
    <lineage>
        <taxon>Eukaryota</taxon>
        <taxon>Fungi</taxon>
        <taxon>Dikarya</taxon>
        <taxon>Basidiomycota</taxon>
        <taxon>Pucciniomycotina</taxon>
        <taxon>Microbotryomycetes</taxon>
        <taxon>Sporidiobolales</taxon>
        <taxon>Sporidiobolaceae</taxon>
        <taxon>Rhodotorula</taxon>
    </lineage>
</organism>
<dbReference type="Gene3D" id="2.70.50.70">
    <property type="match status" value="1"/>
</dbReference>
<comment type="similarity">
    <text evidence="11">Belongs to the polysaccharide monooxygenase AA14 family.</text>
</comment>
<feature type="region of interest" description="Disordered" evidence="12">
    <location>
        <begin position="404"/>
        <end position="438"/>
    </location>
</feature>
<feature type="compositionally biased region" description="Basic residues" evidence="12">
    <location>
        <begin position="418"/>
        <end position="430"/>
    </location>
</feature>
<evidence type="ECO:0000256" key="8">
    <source>
        <dbReference type="ARBA" id="ARBA00023033"/>
    </source>
</evidence>
<evidence type="ECO:0000256" key="13">
    <source>
        <dbReference type="SAM" id="SignalP"/>
    </source>
</evidence>
<evidence type="ECO:0000256" key="1">
    <source>
        <dbReference type="ARBA" id="ARBA00001973"/>
    </source>
</evidence>
<dbReference type="STRING" id="741276.A0A2S5B329"/>
<comment type="subcellular location">
    <subcellularLocation>
        <location evidence="2">Secreted</location>
    </subcellularLocation>
</comment>
<keyword evidence="9" id="KW-1015">Disulfide bond</keyword>
<evidence type="ECO:0000256" key="4">
    <source>
        <dbReference type="ARBA" id="ARBA00022723"/>
    </source>
</evidence>
<gene>
    <name evidence="14" type="ORF">BMF94_5858</name>
</gene>
<evidence type="ECO:0000256" key="12">
    <source>
        <dbReference type="SAM" id="MobiDB-lite"/>
    </source>
</evidence>
<dbReference type="Proteomes" id="UP000237144">
    <property type="component" value="Unassembled WGS sequence"/>
</dbReference>
<dbReference type="InterPro" id="IPR054497">
    <property type="entry name" value="LPMO_AA14"/>
</dbReference>
<evidence type="ECO:0000256" key="10">
    <source>
        <dbReference type="ARBA" id="ARBA00023180"/>
    </source>
</evidence>
<evidence type="ECO:0000313" key="15">
    <source>
        <dbReference type="Proteomes" id="UP000237144"/>
    </source>
</evidence>
<sequence>MFTATLPTSLLLLCCLLSTVSAHMSIWHPSMYGVGPDWAYDAGPPMNPIGPGLATQDEWWFRGPEARALPPQDGAVMELPAGGSITFEIACHYAFTSYGYATSVPGSELDACPGSNAGPYHAGDPESKIIDHNLVSGCALAIADVDDISKVTMDNLAIFSVQHECVQQKMTDFEVPARMPACTGEKCICGWFWLANNGTANFYMTAFDCTVTGSPADATAIAAPQDPVFCKDDPISCTKGSKRPIYAYNSPSNVPWIGNDDRAGYHASWSFGTAGAQNDIFELPTLPPSSSSTAVSSSSTTAPTSSRSTILWSSSTADEATASSVPTTTGVVGRPQATTAASIPLSSALPSSVTSSSSAPDPNTSSPSFPPYVVRNPKVIWNPKHHPVANTSTIPSAAKLQKRAITGEGSVESLALDRRRRERRAKRQRHARDFRQGR</sequence>
<dbReference type="GO" id="GO:0004497">
    <property type="term" value="F:monooxygenase activity"/>
    <property type="evidence" value="ECO:0007669"/>
    <property type="project" value="UniProtKB-KW"/>
</dbReference>
<keyword evidence="7" id="KW-0186">Copper</keyword>
<dbReference type="EMBL" id="PJQD01000086">
    <property type="protein sequence ID" value="POY71101.1"/>
    <property type="molecule type" value="Genomic_DNA"/>
</dbReference>
<evidence type="ECO:0000256" key="3">
    <source>
        <dbReference type="ARBA" id="ARBA00022525"/>
    </source>
</evidence>
<evidence type="ECO:0000256" key="7">
    <source>
        <dbReference type="ARBA" id="ARBA00023008"/>
    </source>
</evidence>
<comment type="caution">
    <text evidence="14">The sequence shown here is derived from an EMBL/GenBank/DDBJ whole genome shotgun (WGS) entry which is preliminary data.</text>
</comment>
<feature type="signal peptide" evidence="13">
    <location>
        <begin position="1"/>
        <end position="22"/>
    </location>
</feature>
<feature type="compositionally biased region" description="Low complexity" evidence="12">
    <location>
        <begin position="291"/>
        <end position="324"/>
    </location>
</feature>
<dbReference type="OrthoDB" id="2019572at2759"/>
<evidence type="ECO:0000313" key="14">
    <source>
        <dbReference type="EMBL" id="POY71101.1"/>
    </source>
</evidence>
<accession>A0A2S5B329</accession>
<feature type="region of interest" description="Disordered" evidence="12">
    <location>
        <begin position="291"/>
        <end position="370"/>
    </location>
</feature>
<keyword evidence="3" id="KW-0964">Secreted</keyword>
<dbReference type="GO" id="GO:0046872">
    <property type="term" value="F:metal ion binding"/>
    <property type="evidence" value="ECO:0007669"/>
    <property type="project" value="UniProtKB-KW"/>
</dbReference>